<sequence length="500" mass="53703">MAVPFSRVPNNIRAPLFYVEFDNSMANSAIATQRTLIIGQMLSTSTEKPNVPSRVSSAAQAASLYGNGSLLHSMSAAYFANDHAGETWVLPLQDADSTVAAKGSVKISSPATDTGVISLYIGGQRVQITTVATDKADQVATALSAAINQKAALPVTATVAFDSADTVTLTAKNKGAAGNSIDLRLNYRGQAGGEATPAGMDLKITPMSGGAGAPELKDALSSLKDRSFDFIVNPYVDTASLDDMKAFLSDNGGRWSWEQQLYGHSFGAVSGTYGELATIGERRNYQHETLLGVTKSPTPSYVWSAALTGAIAQSLRNDPGRPLQTLQISGVLAPASEDQLDLIERNNLLHSGISSFTVADDSTVQVENIITTYQKNSFGDNDDSYLQVETLYLLMYVTRYIRTQVTSKFARMKLVKNGTRFAPGSAIVTPNIIRAELIAQYKTLEYQGYVQDSKSFADGLIVEVNAQNPNRVDVLWTGTLINQLRVFAVLNQFRLQPAAA</sequence>
<dbReference type="AlphaFoldDB" id="A0A4R4IRP2"/>
<dbReference type="InterPro" id="IPR007067">
    <property type="entry name" value="Tail_sheath"/>
</dbReference>
<gene>
    <name evidence="4" type="ORF">C5468_23750</name>
</gene>
<accession>A0A4R4IRP2</accession>
<proteinExistence type="inferred from homology"/>
<evidence type="ECO:0000256" key="1">
    <source>
        <dbReference type="ARBA" id="ARBA00008005"/>
    </source>
</evidence>
<dbReference type="Pfam" id="PF04984">
    <property type="entry name" value="Phage_sheath_1"/>
    <property type="match status" value="1"/>
</dbReference>
<evidence type="ECO:0000259" key="3">
    <source>
        <dbReference type="Pfam" id="PF17482"/>
    </source>
</evidence>
<dbReference type="EMBL" id="PUJX01000046">
    <property type="protein sequence ID" value="TDB43326.1"/>
    <property type="molecule type" value="Genomic_DNA"/>
</dbReference>
<evidence type="ECO:0000259" key="2">
    <source>
        <dbReference type="Pfam" id="PF04984"/>
    </source>
</evidence>
<comment type="caution">
    <text evidence="4">The sequence shown here is derived from an EMBL/GenBank/DDBJ whole genome shotgun (WGS) entry which is preliminary data.</text>
</comment>
<feature type="domain" description="Tail sheath protein C-terminal" evidence="3">
    <location>
        <begin position="380"/>
        <end position="494"/>
    </location>
</feature>
<evidence type="ECO:0000313" key="5">
    <source>
        <dbReference type="Proteomes" id="UP000295550"/>
    </source>
</evidence>
<dbReference type="RefSeq" id="WP_132348571.1">
    <property type="nucleotide sequence ID" value="NZ_CAWOLF010000046.1"/>
</dbReference>
<dbReference type="Proteomes" id="UP000295550">
    <property type="component" value="Unassembled WGS sequence"/>
</dbReference>
<comment type="similarity">
    <text evidence="1">Belongs to the myoviridae tail sheath protein family.</text>
</comment>
<reference evidence="4 5" key="1">
    <citation type="journal article" date="2019" name="Int. J. Syst. Evol. Microbiol.">
        <title>Photorhabdus khanii subsp. guanajuatensis subsp. nov., isolated from Heterorhabditis atacamensis, and Photorhabdus luminescens subsp. mexicana subsp. nov., isolated from Heterorhabditis mexicana entomopathogenic nematodes.</title>
        <authorList>
            <person name="Machado R.A.R."/>
            <person name="Bruno P."/>
            <person name="Arce C.C.M."/>
            <person name="Liechti N."/>
            <person name="Kohler A."/>
            <person name="Bernal J."/>
            <person name="Bruggmann R."/>
            <person name="Turlings T.C.J."/>
        </authorList>
    </citation>
    <scope>NUCLEOTIDE SEQUENCE [LARGE SCALE GENOMIC DNA]</scope>
    <source>
        <strain evidence="4 5">MEX47-22</strain>
    </source>
</reference>
<dbReference type="InterPro" id="IPR020287">
    <property type="entry name" value="Tail_sheath_C"/>
</dbReference>
<dbReference type="PIRSF" id="PIRSF007349">
    <property type="entry name" value="Tsp_L"/>
    <property type="match status" value="1"/>
</dbReference>
<evidence type="ECO:0000313" key="4">
    <source>
        <dbReference type="EMBL" id="TDB43326.1"/>
    </source>
</evidence>
<dbReference type="InterPro" id="IPR035089">
    <property type="entry name" value="Phage_sheath_subtilisin"/>
</dbReference>
<protein>
    <submittedName>
        <fullName evidence="4">Phage tail protein</fullName>
    </submittedName>
</protein>
<feature type="domain" description="Tail sheath protein subtilisin-like" evidence="2">
    <location>
        <begin position="209"/>
        <end position="372"/>
    </location>
</feature>
<dbReference type="Pfam" id="PF17482">
    <property type="entry name" value="Phage_sheath_1C"/>
    <property type="match status" value="1"/>
</dbReference>
<name>A0A4R4IRP2_PHOLU</name>
<organism evidence="4 5">
    <name type="scientific">Photorhabdus luminescens subsp. mexicana</name>
    <dbReference type="NCBI Taxonomy" id="2100167"/>
    <lineage>
        <taxon>Bacteria</taxon>
        <taxon>Pseudomonadati</taxon>
        <taxon>Pseudomonadota</taxon>
        <taxon>Gammaproteobacteria</taxon>
        <taxon>Enterobacterales</taxon>
        <taxon>Morganellaceae</taxon>
        <taxon>Photorhabdus</taxon>
    </lineage>
</organism>